<keyword evidence="3" id="KW-0934">Plastid</keyword>
<feature type="region of interest" description="Disordered" evidence="13">
    <location>
        <begin position="31"/>
        <end position="58"/>
    </location>
</feature>
<keyword evidence="8" id="KW-0472">Membrane</keyword>
<sequence>MTNLLRVTVQTSLFTTLSSLCRATQSPRFLDLLPPRPSAATHPAAERPSSSSSRERLQRSYGIRRQRAVAMSSTRRHFAIFTTASLPWMTGTSINPLFRAAYLAKDGDRDVTLVIPWLSLRDQELVYPNKIVFDSLLEHEGYVRRWIEERIDFKPSFGIKFYPGKFSKEMRSILPVGDITDCIPDEVADIAVLEEPEHLNWYHHGRRWKKKFRRVIGVVHTNYLAYVRREKNGQVIACFLRYANTWVTRIYCHKIIRLSGATQDLPKSVICNVHGVNPKFLEVGKLKLKQLQTGEAAFTKGAYYIGKMVWSKGYRELLDLLSKYQTRLGGLEVDLYGSGEDSDEVRESAERLNLAVKVHPGRDHADPLFHDYKVFINPSTTDVVCTTSAEALAMGKIVICANHPSNEFFKQFPNCRIYNNDEEFVQVTLNALAEQPAPLTDMQMYDLSWEAATDRFMQAAEINLSVAEPRIHQASRAYFPTFLRTRKLTQSLEDASVYLHQALSGLEVTRCAFGAVPKTLQPDEQLRKDLGLASPTKRKRLKLKLMT</sequence>
<dbReference type="Gramene" id="PNT77881">
    <property type="protein sequence ID" value="PNT77881"/>
    <property type="gene ID" value="BRADI_1g69930v3"/>
</dbReference>
<organism evidence="14">
    <name type="scientific">Brachypodium distachyon</name>
    <name type="common">Purple false brome</name>
    <name type="synonym">Trachynia distachya</name>
    <dbReference type="NCBI Taxonomy" id="15368"/>
    <lineage>
        <taxon>Eukaryota</taxon>
        <taxon>Viridiplantae</taxon>
        <taxon>Streptophyta</taxon>
        <taxon>Embryophyta</taxon>
        <taxon>Tracheophyta</taxon>
        <taxon>Spermatophyta</taxon>
        <taxon>Magnoliopsida</taxon>
        <taxon>Liliopsida</taxon>
        <taxon>Poales</taxon>
        <taxon>Poaceae</taxon>
        <taxon>BOP clade</taxon>
        <taxon>Pooideae</taxon>
        <taxon>Stipodae</taxon>
        <taxon>Brachypodieae</taxon>
        <taxon>Brachypodium</taxon>
    </lineage>
</organism>
<dbReference type="PANTHER" id="PTHR46132">
    <property type="entry name" value="DIGALACTOSYLDIACYLGLYCEROL SYNTHASE 2, CHLOROPLASTIC"/>
    <property type="match status" value="1"/>
</dbReference>
<dbReference type="EMBL" id="CM000880">
    <property type="protein sequence ID" value="PNT77881.1"/>
    <property type="molecule type" value="Genomic_DNA"/>
</dbReference>
<evidence type="ECO:0000313" key="14">
    <source>
        <dbReference type="EMBL" id="PNT77881.1"/>
    </source>
</evidence>
<dbReference type="GO" id="GO:0035250">
    <property type="term" value="F:UDP-galactosyltransferase activity"/>
    <property type="evidence" value="ECO:0000318"/>
    <property type="project" value="GO_Central"/>
</dbReference>
<evidence type="ECO:0000256" key="9">
    <source>
        <dbReference type="ARBA" id="ARBA00024013"/>
    </source>
</evidence>
<evidence type="ECO:0000256" key="6">
    <source>
        <dbReference type="ARBA" id="ARBA00022729"/>
    </source>
</evidence>
<proteinExistence type="inferred from homology"/>
<protein>
    <recommendedName>
        <fullName evidence="12">Digalactosyldiacylglycerol synthase 2, chloroplastic</fullName>
        <ecNumber evidence="10">2.4.1.241</ecNumber>
    </recommendedName>
</protein>
<dbReference type="EC" id="2.4.1.241" evidence="10"/>
<dbReference type="GO" id="GO:0009707">
    <property type="term" value="C:chloroplast outer membrane"/>
    <property type="evidence" value="ECO:0000318"/>
    <property type="project" value="GO_Central"/>
</dbReference>
<dbReference type="Pfam" id="PF13692">
    <property type="entry name" value="Glyco_trans_1_4"/>
    <property type="match status" value="1"/>
</dbReference>
<reference evidence="15" key="3">
    <citation type="submission" date="2018-08" db="UniProtKB">
        <authorList>
            <consortium name="EnsemblPlants"/>
        </authorList>
    </citation>
    <scope>IDENTIFICATION</scope>
    <source>
        <strain evidence="15">cv. Bd21</strain>
    </source>
</reference>
<evidence type="ECO:0000256" key="13">
    <source>
        <dbReference type="SAM" id="MobiDB-lite"/>
    </source>
</evidence>
<evidence type="ECO:0000256" key="2">
    <source>
        <dbReference type="ARBA" id="ARBA00022528"/>
    </source>
</evidence>
<dbReference type="SUPFAM" id="SSF53756">
    <property type="entry name" value="UDP-Glycosyltransferase/glycogen phosphorylase"/>
    <property type="match status" value="1"/>
</dbReference>
<keyword evidence="4" id="KW-0328">Glycosyltransferase</keyword>
<dbReference type="Gene3D" id="3.40.50.2000">
    <property type="entry name" value="Glycogen Phosphorylase B"/>
    <property type="match status" value="1"/>
</dbReference>
<evidence type="ECO:0000256" key="5">
    <source>
        <dbReference type="ARBA" id="ARBA00022679"/>
    </source>
</evidence>
<dbReference type="GO" id="GO:0046481">
    <property type="term" value="F:digalactosyldiacylglycerol synthase activity"/>
    <property type="evidence" value="ECO:0007669"/>
    <property type="project" value="UniProtKB-EC"/>
</dbReference>
<evidence type="ECO:0000256" key="3">
    <source>
        <dbReference type="ARBA" id="ARBA00022640"/>
    </source>
</evidence>
<dbReference type="PANTHER" id="PTHR46132:SF7">
    <property type="entry name" value="SYNTHASE 2, PUTATIVE, EXPRESSED-RELATED"/>
    <property type="match status" value="1"/>
</dbReference>
<evidence type="ECO:0000256" key="11">
    <source>
        <dbReference type="ARBA" id="ARBA00048651"/>
    </source>
</evidence>
<evidence type="ECO:0000256" key="10">
    <source>
        <dbReference type="ARBA" id="ARBA00024055"/>
    </source>
</evidence>
<reference evidence="14" key="2">
    <citation type="submission" date="2017-06" db="EMBL/GenBank/DDBJ databases">
        <title>WGS assembly of Brachypodium distachyon.</title>
        <authorList>
            <consortium name="The International Brachypodium Initiative"/>
            <person name="Lucas S."/>
            <person name="Harmon-Smith M."/>
            <person name="Lail K."/>
            <person name="Tice H."/>
            <person name="Grimwood J."/>
            <person name="Bruce D."/>
            <person name="Barry K."/>
            <person name="Shu S."/>
            <person name="Lindquist E."/>
            <person name="Wang M."/>
            <person name="Pitluck S."/>
            <person name="Vogel J.P."/>
            <person name="Garvin D.F."/>
            <person name="Mockler T.C."/>
            <person name="Schmutz J."/>
            <person name="Rokhsar D."/>
            <person name="Bevan M.W."/>
        </authorList>
    </citation>
    <scope>NUCLEOTIDE SEQUENCE</scope>
    <source>
        <strain evidence="14">Bd21</strain>
    </source>
</reference>
<dbReference type="GO" id="GO:0019375">
    <property type="term" value="P:galactolipid biosynthetic process"/>
    <property type="evidence" value="ECO:0000318"/>
    <property type="project" value="GO_Central"/>
</dbReference>
<name>A0A2K2DUC6_BRADI</name>
<dbReference type="STRING" id="15368.A0A2K2DUC6"/>
<evidence type="ECO:0000256" key="12">
    <source>
        <dbReference type="ARBA" id="ARBA00071330"/>
    </source>
</evidence>
<keyword evidence="2" id="KW-0150">Chloroplast</keyword>
<dbReference type="OrthoDB" id="44480at2759"/>
<keyword evidence="6" id="KW-0732">Signal</keyword>
<dbReference type="Proteomes" id="UP000008810">
    <property type="component" value="Chromosome 1"/>
</dbReference>
<dbReference type="FunCoup" id="A0A2K2DUC6">
    <property type="interactions" value="583"/>
</dbReference>
<gene>
    <name evidence="15" type="primary">LOC100845054</name>
    <name evidence="14" type="ORF">BRADI_1g69930v3</name>
</gene>
<dbReference type="ExpressionAtlas" id="A0A2K2DUC6">
    <property type="expression patterns" value="baseline"/>
</dbReference>
<dbReference type="EnsemblPlants" id="PNT77881">
    <property type="protein sequence ID" value="PNT77881"/>
    <property type="gene ID" value="BRADI_1g69930v3"/>
</dbReference>
<evidence type="ECO:0000256" key="8">
    <source>
        <dbReference type="ARBA" id="ARBA00023136"/>
    </source>
</evidence>
<accession>A0A2K2DUC6</accession>
<evidence type="ECO:0000313" key="16">
    <source>
        <dbReference type="Proteomes" id="UP000008810"/>
    </source>
</evidence>
<keyword evidence="7" id="KW-1002">Plastid outer membrane</keyword>
<comment type="similarity">
    <text evidence="1">Belongs to the glycosyltransferase group 1 family. Glycosyltransferase 4 subfamily.</text>
</comment>
<evidence type="ECO:0000256" key="7">
    <source>
        <dbReference type="ARBA" id="ARBA00022805"/>
    </source>
</evidence>
<dbReference type="InterPro" id="IPR044525">
    <property type="entry name" value="DGDG1/2"/>
</dbReference>
<reference evidence="14 15" key="1">
    <citation type="journal article" date="2010" name="Nature">
        <title>Genome sequencing and analysis of the model grass Brachypodium distachyon.</title>
        <authorList>
            <consortium name="International Brachypodium Initiative"/>
        </authorList>
    </citation>
    <scope>NUCLEOTIDE SEQUENCE [LARGE SCALE GENOMIC DNA]</scope>
    <source>
        <strain evidence="14 15">Bd21</strain>
    </source>
</reference>
<keyword evidence="5" id="KW-0808">Transferase</keyword>
<evidence type="ECO:0000256" key="1">
    <source>
        <dbReference type="ARBA" id="ARBA00009481"/>
    </source>
</evidence>
<comment type="catalytic activity">
    <reaction evidence="11">
        <text>a 1,2-diacyl-3-O-(beta-D-galactosyl)-sn-glycerol + UDP-alpha-D-galactose = a 1,2-diacyl-3-O-[alpha-D-galactosyl-(1-&gt;6)-beta-D-galactosyl]-sn-glycerol + UDP + H(+)</text>
        <dbReference type="Rhea" id="RHEA:10520"/>
        <dbReference type="ChEBI" id="CHEBI:15378"/>
        <dbReference type="ChEBI" id="CHEBI:17615"/>
        <dbReference type="ChEBI" id="CHEBI:28396"/>
        <dbReference type="ChEBI" id="CHEBI:58223"/>
        <dbReference type="ChEBI" id="CHEBI:66914"/>
        <dbReference type="EC" id="2.4.1.241"/>
    </reaction>
</comment>
<dbReference type="CDD" id="cd01635">
    <property type="entry name" value="Glycosyltransferase_GTB-type"/>
    <property type="match status" value="1"/>
</dbReference>
<dbReference type="AlphaFoldDB" id="A0A2K2DUC6"/>
<evidence type="ECO:0000313" key="15">
    <source>
        <dbReference type="EnsemblPlants" id="PNT77881"/>
    </source>
</evidence>
<comment type="subcellular location">
    <subcellularLocation>
        <location evidence="9">Plastid</location>
        <location evidence="9">Chloroplast outer membrane</location>
    </subcellularLocation>
</comment>
<keyword evidence="16" id="KW-1185">Reference proteome</keyword>
<dbReference type="FunFam" id="3.40.50.2000:FF:000084">
    <property type="entry name" value="Digalactosyldiacylglycerol synthase 2 chloroplastic"/>
    <property type="match status" value="1"/>
</dbReference>
<evidence type="ECO:0000256" key="4">
    <source>
        <dbReference type="ARBA" id="ARBA00022676"/>
    </source>
</evidence>